<feature type="region of interest" description="Disordered" evidence="1">
    <location>
        <begin position="307"/>
        <end position="365"/>
    </location>
</feature>
<feature type="region of interest" description="Disordered" evidence="1">
    <location>
        <begin position="247"/>
        <end position="292"/>
    </location>
</feature>
<accession>A0A6A4I5J6</accession>
<dbReference type="Proteomes" id="UP000799118">
    <property type="component" value="Unassembled WGS sequence"/>
</dbReference>
<organism evidence="2 3">
    <name type="scientific">Gymnopus androsaceus JB14</name>
    <dbReference type="NCBI Taxonomy" id="1447944"/>
    <lineage>
        <taxon>Eukaryota</taxon>
        <taxon>Fungi</taxon>
        <taxon>Dikarya</taxon>
        <taxon>Basidiomycota</taxon>
        <taxon>Agaricomycotina</taxon>
        <taxon>Agaricomycetes</taxon>
        <taxon>Agaricomycetidae</taxon>
        <taxon>Agaricales</taxon>
        <taxon>Marasmiineae</taxon>
        <taxon>Omphalotaceae</taxon>
        <taxon>Gymnopus</taxon>
    </lineage>
</organism>
<name>A0A6A4I5J6_9AGAR</name>
<dbReference type="OrthoDB" id="3168445at2759"/>
<feature type="compositionally biased region" description="Low complexity" evidence="1">
    <location>
        <begin position="22"/>
        <end position="33"/>
    </location>
</feature>
<feature type="compositionally biased region" description="Pro residues" evidence="1">
    <location>
        <begin position="312"/>
        <end position="323"/>
    </location>
</feature>
<evidence type="ECO:0000313" key="2">
    <source>
        <dbReference type="EMBL" id="KAE9405180.1"/>
    </source>
</evidence>
<keyword evidence="3" id="KW-1185">Reference proteome</keyword>
<proteinExistence type="predicted"/>
<feature type="region of interest" description="Disordered" evidence="1">
    <location>
        <begin position="200"/>
        <end position="234"/>
    </location>
</feature>
<feature type="compositionally biased region" description="Polar residues" evidence="1">
    <location>
        <begin position="325"/>
        <end position="363"/>
    </location>
</feature>
<feature type="compositionally biased region" description="Low complexity" evidence="1">
    <location>
        <begin position="252"/>
        <end position="268"/>
    </location>
</feature>
<sequence>MSTAILDMSPPRPAFHNEGKSIKSSKSNPPSLKSFSMKGKISFLSGLLSKSSSRINIHEIPNAKPMPETPPELPEKEKVEERIIVARQVVDAVCNSQLMIIIITVQLTRPRISLRLKAILRVVLMIGFCVQVHLQSDSLLPSANLPKLREAALRERGLLPARDMSALEREQDARISPIFPVPEMSTDGLSAADRIKREWEAKIQSDDSRADGEKSSSPTLEVADQLTAPEPTKPLFLDLGTVHEVATPLPSPSLQSPSLRNSSSRSNLALAKPPPTCDLPPTPVDAEFVPLPPSPFAETSSIRSLEISPRVIPLPPSPSPPSSPRTAESTDSHIFTSKSVETHSNSATPHSKTSLLPSANSYECSEDGALAPPNFTLESSFSHATHKTKPNSLVKTWTNEPKVPVIIESPVEEFGPVIPSLPEVELKDLVPDQNPISSSPPRRRAQTTVEGDTKEKRKSLFGKRTSLANLRQSDIVLPAKTTTFDLSNIPPSPTVPASPAGQSMFSFDVRTECCVERISPERPNSWSLRTGVGPRPVRQALSPTIHTRGSISFETTHIEDDETRRMTEMAFFG</sequence>
<feature type="region of interest" description="Disordered" evidence="1">
    <location>
        <begin position="1"/>
        <end position="33"/>
    </location>
</feature>
<evidence type="ECO:0000256" key="1">
    <source>
        <dbReference type="SAM" id="MobiDB-lite"/>
    </source>
</evidence>
<feature type="compositionally biased region" description="Basic and acidic residues" evidence="1">
    <location>
        <begin position="200"/>
        <end position="214"/>
    </location>
</feature>
<protein>
    <submittedName>
        <fullName evidence="2">Uncharacterized protein</fullName>
    </submittedName>
</protein>
<dbReference type="EMBL" id="ML769411">
    <property type="protein sequence ID" value="KAE9405180.1"/>
    <property type="molecule type" value="Genomic_DNA"/>
</dbReference>
<feature type="compositionally biased region" description="Pro residues" evidence="1">
    <location>
        <begin position="272"/>
        <end position="283"/>
    </location>
</feature>
<evidence type="ECO:0000313" key="3">
    <source>
        <dbReference type="Proteomes" id="UP000799118"/>
    </source>
</evidence>
<reference evidence="2" key="1">
    <citation type="journal article" date="2019" name="Environ. Microbiol.">
        <title>Fungal ecological strategies reflected in gene transcription - a case study of two litter decomposers.</title>
        <authorList>
            <person name="Barbi F."/>
            <person name="Kohler A."/>
            <person name="Barry K."/>
            <person name="Baskaran P."/>
            <person name="Daum C."/>
            <person name="Fauchery L."/>
            <person name="Ihrmark K."/>
            <person name="Kuo A."/>
            <person name="LaButti K."/>
            <person name="Lipzen A."/>
            <person name="Morin E."/>
            <person name="Grigoriev I.V."/>
            <person name="Henrissat B."/>
            <person name="Lindahl B."/>
            <person name="Martin F."/>
        </authorList>
    </citation>
    <scope>NUCLEOTIDE SEQUENCE</scope>
    <source>
        <strain evidence="2">JB14</strain>
    </source>
</reference>
<feature type="compositionally biased region" description="Polar residues" evidence="1">
    <location>
        <begin position="434"/>
        <end position="450"/>
    </location>
</feature>
<dbReference type="AlphaFoldDB" id="A0A6A4I5J6"/>
<feature type="region of interest" description="Disordered" evidence="1">
    <location>
        <begin position="431"/>
        <end position="457"/>
    </location>
</feature>
<gene>
    <name evidence="2" type="ORF">BT96DRAFT_935147</name>
</gene>